<reference evidence="1" key="1">
    <citation type="submission" date="2020-08" db="EMBL/GenBank/DDBJ databases">
        <title>Multicomponent nature underlies the extraordinary mechanical properties of spider dragline silk.</title>
        <authorList>
            <person name="Kono N."/>
            <person name="Nakamura H."/>
            <person name="Mori M."/>
            <person name="Yoshida Y."/>
            <person name="Ohtoshi R."/>
            <person name="Malay A.D."/>
            <person name="Moran D.A.P."/>
            <person name="Tomita M."/>
            <person name="Numata K."/>
            <person name="Arakawa K."/>
        </authorList>
    </citation>
    <scope>NUCLEOTIDE SEQUENCE</scope>
</reference>
<gene>
    <name evidence="1" type="ORF">TNIN_80791</name>
</gene>
<evidence type="ECO:0000313" key="2">
    <source>
        <dbReference type="Proteomes" id="UP000886998"/>
    </source>
</evidence>
<accession>A0A8X6MLP5</accession>
<organism evidence="1 2">
    <name type="scientific">Trichonephila inaurata madagascariensis</name>
    <dbReference type="NCBI Taxonomy" id="2747483"/>
    <lineage>
        <taxon>Eukaryota</taxon>
        <taxon>Metazoa</taxon>
        <taxon>Ecdysozoa</taxon>
        <taxon>Arthropoda</taxon>
        <taxon>Chelicerata</taxon>
        <taxon>Arachnida</taxon>
        <taxon>Araneae</taxon>
        <taxon>Araneomorphae</taxon>
        <taxon>Entelegynae</taxon>
        <taxon>Araneoidea</taxon>
        <taxon>Nephilidae</taxon>
        <taxon>Trichonephila</taxon>
        <taxon>Trichonephila inaurata</taxon>
    </lineage>
</organism>
<sequence>MINKKRCLHKSRAIFATGTNNCLLKGRKLFSLINNVDKLVLKGELVITAGKVGNDEAVMCVACFVSADEFYNNIPIPLIDLVMTWQNYVSFPPEYSNPSNEIF</sequence>
<protein>
    <submittedName>
        <fullName evidence="1">Uncharacterized protein</fullName>
    </submittedName>
</protein>
<dbReference type="EMBL" id="BMAV01028088">
    <property type="protein sequence ID" value="GFS64937.1"/>
    <property type="molecule type" value="Genomic_DNA"/>
</dbReference>
<dbReference type="Proteomes" id="UP000886998">
    <property type="component" value="Unassembled WGS sequence"/>
</dbReference>
<evidence type="ECO:0000313" key="1">
    <source>
        <dbReference type="EMBL" id="GFS64937.1"/>
    </source>
</evidence>
<proteinExistence type="predicted"/>
<dbReference type="AlphaFoldDB" id="A0A8X6MLP5"/>
<name>A0A8X6MLP5_9ARAC</name>
<comment type="caution">
    <text evidence="1">The sequence shown here is derived from an EMBL/GenBank/DDBJ whole genome shotgun (WGS) entry which is preliminary data.</text>
</comment>
<keyword evidence="2" id="KW-1185">Reference proteome</keyword>